<evidence type="ECO:0000313" key="2">
    <source>
        <dbReference type="Proteomes" id="UP000320386"/>
    </source>
</evidence>
<evidence type="ECO:0000313" key="1">
    <source>
        <dbReference type="EMBL" id="QDU72496.1"/>
    </source>
</evidence>
<reference evidence="1 2" key="1">
    <citation type="submission" date="2019-02" db="EMBL/GenBank/DDBJ databases">
        <title>Deep-cultivation of Planctomycetes and their phenomic and genomic characterization uncovers novel biology.</title>
        <authorList>
            <person name="Wiegand S."/>
            <person name="Jogler M."/>
            <person name="Boedeker C."/>
            <person name="Pinto D."/>
            <person name="Vollmers J."/>
            <person name="Rivas-Marin E."/>
            <person name="Kohn T."/>
            <person name="Peeters S.H."/>
            <person name="Heuer A."/>
            <person name="Rast P."/>
            <person name="Oberbeckmann S."/>
            <person name="Bunk B."/>
            <person name="Jeske O."/>
            <person name="Meyerdierks A."/>
            <person name="Storesund J.E."/>
            <person name="Kallscheuer N."/>
            <person name="Luecker S."/>
            <person name="Lage O.M."/>
            <person name="Pohl T."/>
            <person name="Merkel B.J."/>
            <person name="Hornburger P."/>
            <person name="Mueller R.-W."/>
            <person name="Bruemmer F."/>
            <person name="Labrenz M."/>
            <person name="Spormann A.M."/>
            <person name="Op den Camp H."/>
            <person name="Overmann J."/>
            <person name="Amann R."/>
            <person name="Jetten M.S.M."/>
            <person name="Mascher T."/>
            <person name="Medema M.H."/>
            <person name="Devos D.P."/>
            <person name="Kaster A.-K."/>
            <person name="Ovreas L."/>
            <person name="Rohde M."/>
            <person name="Galperin M.Y."/>
            <person name="Jogler C."/>
        </authorList>
    </citation>
    <scope>NUCLEOTIDE SEQUENCE [LARGE SCALE GENOMIC DNA]</scope>
    <source>
        <strain evidence="1 2">Pan265</strain>
    </source>
</reference>
<dbReference type="RefSeq" id="WP_145446665.1">
    <property type="nucleotide sequence ID" value="NZ_CP036280.1"/>
</dbReference>
<dbReference type="Proteomes" id="UP000320386">
    <property type="component" value="Chromosome"/>
</dbReference>
<sequence length="224" mass="25096">MGRIVEQAMQGDRVGAMLGLSDWLMRGGAPADAAVLRRALGGVMPVSLDDAEGAVDEQTLDELTRTLAGRLTMLPTVVRGLEIRGDDRWIEAVHDASVRCWPHAEGREDRLAICRALVRLNILQDDPEGVIRWAHKGLRIEPSDADLALALSRYQDDPEAGPPVRVVLTRVARRWPGYRDVRAALIRRRADDGHQASARRMLERWLRREPDAPLARRLREELTA</sequence>
<organism evidence="1 2">
    <name type="scientific">Mucisphaera calidilacus</name>
    <dbReference type="NCBI Taxonomy" id="2527982"/>
    <lineage>
        <taxon>Bacteria</taxon>
        <taxon>Pseudomonadati</taxon>
        <taxon>Planctomycetota</taxon>
        <taxon>Phycisphaerae</taxon>
        <taxon>Phycisphaerales</taxon>
        <taxon>Phycisphaeraceae</taxon>
        <taxon>Mucisphaera</taxon>
    </lineage>
</organism>
<dbReference type="EMBL" id="CP036280">
    <property type="protein sequence ID" value="QDU72496.1"/>
    <property type="molecule type" value="Genomic_DNA"/>
</dbReference>
<name>A0A518BZU5_9BACT</name>
<protein>
    <submittedName>
        <fullName evidence="1">Uncharacterized protein</fullName>
    </submittedName>
</protein>
<accession>A0A518BZU5</accession>
<proteinExistence type="predicted"/>
<gene>
    <name evidence="1" type="ORF">Pan265_23620</name>
</gene>
<dbReference type="AlphaFoldDB" id="A0A518BZU5"/>
<keyword evidence="2" id="KW-1185">Reference proteome</keyword>
<dbReference type="KEGG" id="mcad:Pan265_23620"/>